<dbReference type="InParanoid" id="A0A2I1DN48"/>
<evidence type="ECO:0000256" key="2">
    <source>
        <dbReference type="PIRSR" id="PIRSR000705-3"/>
    </source>
</evidence>
<dbReference type="OrthoDB" id="9776634at2"/>
<accession>A0A2I1DN48</accession>
<feature type="binding site" evidence="2">
    <location>
        <begin position="176"/>
        <end position="178"/>
    </location>
    <ligand>
        <name>ATP</name>
        <dbReference type="ChEBI" id="CHEBI:30616"/>
    </ligand>
</feature>
<keyword evidence="2" id="KW-0067">ATP-binding</keyword>
<feature type="binding site" evidence="2">
    <location>
        <begin position="11"/>
        <end position="19"/>
    </location>
    <ligand>
        <name>ATP</name>
        <dbReference type="ChEBI" id="CHEBI:30616"/>
    </ligand>
</feature>
<dbReference type="GO" id="GO:0019136">
    <property type="term" value="F:deoxynucleoside kinase activity"/>
    <property type="evidence" value="ECO:0007669"/>
    <property type="project" value="InterPro"/>
</dbReference>
<proteinExistence type="predicted"/>
<dbReference type="EMBL" id="MXAV01000019">
    <property type="protein sequence ID" value="PKY11304.1"/>
    <property type="molecule type" value="Genomic_DNA"/>
</dbReference>
<reference evidence="4 5" key="1">
    <citation type="submission" date="2017-03" db="EMBL/GenBank/DDBJ databases">
        <title>Draft genime sequence of the acidophilic sulfur-oxidizing bacterium Acidithiobacillus sp. SH, isolated from seawater.</title>
        <authorList>
            <person name="Sharmin S."/>
            <person name="Tokuhisa M."/>
            <person name="Kanao T."/>
            <person name="Kamimura K."/>
        </authorList>
    </citation>
    <scope>NUCLEOTIDE SEQUENCE [LARGE SCALE GENOMIC DNA]</scope>
    <source>
        <strain evidence="4 5">SH</strain>
    </source>
</reference>
<evidence type="ECO:0000313" key="4">
    <source>
        <dbReference type="EMBL" id="PKY11304.1"/>
    </source>
</evidence>
<dbReference type="SUPFAM" id="SSF52540">
    <property type="entry name" value="P-loop containing nucleoside triphosphate hydrolases"/>
    <property type="match status" value="1"/>
</dbReference>
<dbReference type="GO" id="GO:0005524">
    <property type="term" value="F:ATP binding"/>
    <property type="evidence" value="ECO:0007669"/>
    <property type="project" value="UniProtKB-KW"/>
</dbReference>
<dbReference type="RefSeq" id="WP_101537316.1">
    <property type="nucleotide sequence ID" value="NZ_MXAV01000019.1"/>
</dbReference>
<keyword evidence="2" id="KW-0547">Nucleotide-binding</keyword>
<gene>
    <name evidence="4" type="ORF">B1757_05230</name>
</gene>
<feature type="binding site" evidence="2">
    <location>
        <begin position="133"/>
        <end position="137"/>
    </location>
    <ligand>
        <name>ATP</name>
        <dbReference type="ChEBI" id="CHEBI:30616"/>
    </ligand>
</feature>
<dbReference type="PANTHER" id="PTHR10513">
    <property type="entry name" value="DEOXYNUCLEOSIDE KINASE"/>
    <property type="match status" value="1"/>
</dbReference>
<name>A0A2I1DN48_9PROT</name>
<dbReference type="Gene3D" id="3.40.50.300">
    <property type="entry name" value="P-loop containing nucleotide triphosphate hydrolases"/>
    <property type="match status" value="1"/>
</dbReference>
<organism evidence="4 5">
    <name type="scientific">Acidithiobacillus marinus</name>
    <dbReference type="NCBI Taxonomy" id="187490"/>
    <lineage>
        <taxon>Bacteria</taxon>
        <taxon>Pseudomonadati</taxon>
        <taxon>Pseudomonadota</taxon>
        <taxon>Acidithiobacillia</taxon>
        <taxon>Acidithiobacillales</taxon>
        <taxon>Acidithiobacillaceae</taxon>
        <taxon>Acidithiobacillus</taxon>
    </lineage>
</organism>
<sequence length="201" mass="23012">MTRPRIISIEGPIGAGKTTLARRLAAALNASLILEKPEDNVFLPEFYRQTGGALATELQFLLQRQAQWQAAPADYPYIISDYSVHKDEIFAPLTLSPHELQLFRQIKAGLHYQPTPADLLIFLDAPLATLQERILSRARPYEQKLDDSYLAKVQQAYQDWRRLYPAPCLDINTGQLDFVREARHNENLIKMVKYHLNIIEA</sequence>
<evidence type="ECO:0000259" key="3">
    <source>
        <dbReference type="Pfam" id="PF01712"/>
    </source>
</evidence>
<keyword evidence="5" id="KW-1185">Reference proteome</keyword>
<dbReference type="Pfam" id="PF01712">
    <property type="entry name" value="dNK"/>
    <property type="match status" value="1"/>
</dbReference>
<dbReference type="GO" id="GO:0005737">
    <property type="term" value="C:cytoplasm"/>
    <property type="evidence" value="ECO:0007669"/>
    <property type="project" value="TreeGrafter"/>
</dbReference>
<dbReference type="Proteomes" id="UP000234329">
    <property type="component" value="Unassembled WGS sequence"/>
</dbReference>
<dbReference type="PIRSF" id="PIRSF000705">
    <property type="entry name" value="DNK"/>
    <property type="match status" value="1"/>
</dbReference>
<keyword evidence="4" id="KW-0418">Kinase</keyword>
<evidence type="ECO:0000256" key="1">
    <source>
        <dbReference type="PIRSR" id="PIRSR000705-1"/>
    </source>
</evidence>
<dbReference type="InterPro" id="IPR002624">
    <property type="entry name" value="DCK/DGK"/>
</dbReference>
<dbReference type="PANTHER" id="PTHR10513:SF46">
    <property type="entry name" value="DEOXYGUANOSINE KINASE"/>
    <property type="match status" value="1"/>
</dbReference>
<evidence type="ECO:0000313" key="5">
    <source>
        <dbReference type="Proteomes" id="UP000234329"/>
    </source>
</evidence>
<dbReference type="InterPro" id="IPR050566">
    <property type="entry name" value="Deoxyribonucleoside_kinase"/>
</dbReference>
<comment type="caution">
    <text evidence="4">The sequence shown here is derived from an EMBL/GenBank/DDBJ whole genome shotgun (WGS) entry which is preliminary data.</text>
</comment>
<keyword evidence="4" id="KW-0808">Transferase</keyword>
<protein>
    <submittedName>
        <fullName evidence="4">Deoxyguanosine kinase</fullName>
    </submittedName>
</protein>
<dbReference type="InterPro" id="IPR031314">
    <property type="entry name" value="DNK_dom"/>
</dbReference>
<feature type="active site" description="Proton acceptor" evidence="1">
    <location>
        <position position="81"/>
    </location>
</feature>
<feature type="domain" description="Deoxynucleoside kinase" evidence="3">
    <location>
        <begin position="7"/>
        <end position="196"/>
    </location>
</feature>
<dbReference type="AlphaFoldDB" id="A0A2I1DN48"/>
<dbReference type="InterPro" id="IPR027417">
    <property type="entry name" value="P-loop_NTPase"/>
</dbReference>